<dbReference type="EMBL" id="FNDK01000001">
    <property type="protein sequence ID" value="SDH07207.1"/>
    <property type="molecule type" value="Genomic_DNA"/>
</dbReference>
<dbReference type="Pfam" id="PF10673">
    <property type="entry name" value="DUF2487"/>
    <property type="match status" value="1"/>
</dbReference>
<dbReference type="AlphaFoldDB" id="A0A1G7ZF66"/>
<gene>
    <name evidence="1" type="ORF">SAMN05192534_101516</name>
</gene>
<protein>
    <submittedName>
        <fullName evidence="1">Uncharacterized protein</fullName>
    </submittedName>
</protein>
<keyword evidence="2" id="KW-1185">Reference proteome</keyword>
<evidence type="ECO:0000313" key="2">
    <source>
        <dbReference type="Proteomes" id="UP000199163"/>
    </source>
</evidence>
<name>A0A1G7ZF66_9BACI</name>
<dbReference type="RefSeq" id="WP_091270874.1">
    <property type="nucleotide sequence ID" value="NZ_FNDK01000001.1"/>
</dbReference>
<dbReference type="STRING" id="568899.SAMN05192534_101516"/>
<dbReference type="Proteomes" id="UP000199163">
    <property type="component" value="Unassembled WGS sequence"/>
</dbReference>
<sequence length="154" mass="18076">MKWITNDIASFIQERKYIDTALVPLLPVTFGSGVRQSAAMNEFISIISDELERQFKGRMLLVPPFTYLETEDIHQRKERLLEWAAEMKKEGTAHIIYITADSEWKKAEQSLGDLLVWMPLVPLENMDMEYKRQVVSEQIKQLIPLIMEKWKMDT</sequence>
<accession>A0A1G7ZF66</accession>
<dbReference type="OrthoDB" id="2678750at2"/>
<evidence type="ECO:0000313" key="1">
    <source>
        <dbReference type="EMBL" id="SDH07207.1"/>
    </source>
</evidence>
<proteinExistence type="predicted"/>
<organism evidence="1 2">
    <name type="scientific">Alteribacillus persepolensis</name>
    <dbReference type="NCBI Taxonomy" id="568899"/>
    <lineage>
        <taxon>Bacteria</taxon>
        <taxon>Bacillati</taxon>
        <taxon>Bacillota</taxon>
        <taxon>Bacilli</taxon>
        <taxon>Bacillales</taxon>
        <taxon>Bacillaceae</taxon>
        <taxon>Alteribacillus</taxon>
    </lineage>
</organism>
<dbReference type="InterPro" id="IPR019615">
    <property type="entry name" value="DUF2487"/>
</dbReference>
<reference evidence="1 2" key="1">
    <citation type="submission" date="2016-10" db="EMBL/GenBank/DDBJ databases">
        <authorList>
            <person name="de Groot N.N."/>
        </authorList>
    </citation>
    <scope>NUCLEOTIDE SEQUENCE [LARGE SCALE GENOMIC DNA]</scope>
    <source>
        <strain evidence="1 2">DSM 21632</strain>
    </source>
</reference>